<evidence type="ECO:0000256" key="1">
    <source>
        <dbReference type="SAM" id="Phobius"/>
    </source>
</evidence>
<dbReference type="EMBL" id="CAJVPY010001099">
    <property type="protein sequence ID" value="CAG8507122.1"/>
    <property type="molecule type" value="Genomic_DNA"/>
</dbReference>
<name>A0A9N8ZU16_9GLOM</name>
<sequence length="96" mass="9813">MSISTIGAAAQNLEEEGVLGAKDLVGIKGFENLVGVGGLGSLVGVGLVGVGLGSLVGVKNLGSLVGGFVEMKGLVVIRDLIKIKYFKIRSFVKLKL</sequence>
<protein>
    <submittedName>
        <fullName evidence="2">22631_t:CDS:1</fullName>
    </submittedName>
</protein>
<comment type="caution">
    <text evidence="2">The sequence shown here is derived from an EMBL/GenBank/DDBJ whole genome shotgun (WGS) entry which is preliminary data.</text>
</comment>
<accession>A0A9N8ZU16</accession>
<gene>
    <name evidence="2" type="ORF">DERYTH_LOCUS3195</name>
</gene>
<proteinExistence type="predicted"/>
<keyword evidence="1" id="KW-0812">Transmembrane</keyword>
<keyword evidence="1" id="KW-0472">Membrane</keyword>
<dbReference type="AlphaFoldDB" id="A0A9N8ZU16"/>
<feature type="transmembrane region" description="Helical" evidence="1">
    <location>
        <begin position="33"/>
        <end position="55"/>
    </location>
</feature>
<evidence type="ECO:0000313" key="3">
    <source>
        <dbReference type="Proteomes" id="UP000789405"/>
    </source>
</evidence>
<reference evidence="2" key="1">
    <citation type="submission" date="2021-06" db="EMBL/GenBank/DDBJ databases">
        <authorList>
            <person name="Kallberg Y."/>
            <person name="Tangrot J."/>
            <person name="Rosling A."/>
        </authorList>
    </citation>
    <scope>NUCLEOTIDE SEQUENCE</scope>
    <source>
        <strain evidence="2">MA453B</strain>
    </source>
</reference>
<keyword evidence="1" id="KW-1133">Transmembrane helix</keyword>
<evidence type="ECO:0000313" key="2">
    <source>
        <dbReference type="EMBL" id="CAG8507122.1"/>
    </source>
</evidence>
<organism evidence="2 3">
    <name type="scientific">Dentiscutata erythropus</name>
    <dbReference type="NCBI Taxonomy" id="1348616"/>
    <lineage>
        <taxon>Eukaryota</taxon>
        <taxon>Fungi</taxon>
        <taxon>Fungi incertae sedis</taxon>
        <taxon>Mucoromycota</taxon>
        <taxon>Glomeromycotina</taxon>
        <taxon>Glomeromycetes</taxon>
        <taxon>Diversisporales</taxon>
        <taxon>Gigasporaceae</taxon>
        <taxon>Dentiscutata</taxon>
    </lineage>
</organism>
<keyword evidence="3" id="KW-1185">Reference proteome</keyword>
<dbReference type="Proteomes" id="UP000789405">
    <property type="component" value="Unassembled WGS sequence"/>
</dbReference>